<evidence type="ECO:0000256" key="1">
    <source>
        <dbReference type="ARBA" id="ARBA00004123"/>
    </source>
</evidence>
<gene>
    <name evidence="9" type="ORF">TM35_000031240</name>
</gene>
<keyword evidence="3" id="KW-0805">Transcription regulation</keyword>
<protein>
    <recommendedName>
        <fullName evidence="7">TATA box-binding protein-like 1</fullName>
    </recommendedName>
    <alternativeName>
        <fullName evidence="8">TBP-like factor</fullName>
    </alternativeName>
</protein>
<dbReference type="FunFam" id="3.30.310.10:FF:000022">
    <property type="entry name" value="Transcription initiation factor-like protein (TFIID-like protein)"/>
    <property type="match status" value="1"/>
</dbReference>
<dbReference type="OrthoDB" id="2127950at2759"/>
<dbReference type="EMBL" id="NBCO01000003">
    <property type="protein sequence ID" value="ORC92371.1"/>
    <property type="molecule type" value="Genomic_DNA"/>
</dbReference>
<comment type="similarity">
    <text evidence="2">Belongs to the TBP family.</text>
</comment>
<dbReference type="PANTHER" id="PTHR10126">
    <property type="entry name" value="TATA-BOX BINDING PROTEIN"/>
    <property type="match status" value="1"/>
</dbReference>
<evidence type="ECO:0000256" key="4">
    <source>
        <dbReference type="ARBA" id="ARBA00023125"/>
    </source>
</evidence>
<dbReference type="SUPFAM" id="SSF55945">
    <property type="entry name" value="TATA-box binding protein-like"/>
    <property type="match status" value="2"/>
</dbReference>
<dbReference type="CDD" id="cd04517">
    <property type="entry name" value="TLF"/>
    <property type="match status" value="1"/>
</dbReference>
<dbReference type="AlphaFoldDB" id="A0A1X0P6C1"/>
<dbReference type="PRINTS" id="PR00686">
    <property type="entry name" value="TIFACTORIID"/>
</dbReference>
<organism evidence="9 10">
    <name type="scientific">Trypanosoma theileri</name>
    <dbReference type="NCBI Taxonomy" id="67003"/>
    <lineage>
        <taxon>Eukaryota</taxon>
        <taxon>Discoba</taxon>
        <taxon>Euglenozoa</taxon>
        <taxon>Kinetoplastea</taxon>
        <taxon>Metakinetoplastina</taxon>
        <taxon>Trypanosomatida</taxon>
        <taxon>Trypanosomatidae</taxon>
        <taxon>Trypanosoma</taxon>
    </lineage>
</organism>
<keyword evidence="5" id="KW-0804">Transcription</keyword>
<comment type="caution">
    <text evidence="9">The sequence shown here is derived from an EMBL/GenBank/DDBJ whole genome shotgun (WGS) entry which is preliminary data.</text>
</comment>
<dbReference type="InterPro" id="IPR015445">
    <property type="entry name" value="TBP-like"/>
</dbReference>
<evidence type="ECO:0000256" key="8">
    <source>
        <dbReference type="ARBA" id="ARBA00033173"/>
    </source>
</evidence>
<dbReference type="InterPro" id="IPR012295">
    <property type="entry name" value="TBP_dom_sf"/>
</dbReference>
<evidence type="ECO:0000256" key="5">
    <source>
        <dbReference type="ARBA" id="ARBA00023163"/>
    </source>
</evidence>
<dbReference type="STRING" id="67003.A0A1X0P6C1"/>
<accession>A0A1X0P6C1</accession>
<evidence type="ECO:0000256" key="3">
    <source>
        <dbReference type="ARBA" id="ARBA00023015"/>
    </source>
</evidence>
<evidence type="ECO:0000256" key="2">
    <source>
        <dbReference type="ARBA" id="ARBA00005560"/>
    </source>
</evidence>
<keyword evidence="6" id="KW-0539">Nucleus</keyword>
<evidence type="ECO:0000313" key="9">
    <source>
        <dbReference type="EMBL" id="ORC92371.1"/>
    </source>
</evidence>
<reference evidence="9 10" key="1">
    <citation type="submission" date="2017-03" db="EMBL/GenBank/DDBJ databases">
        <title>An alternative strategy for trypanosome survival in the mammalian bloodstream revealed through genome and transcriptome analysis of the ubiquitous bovine parasite Trypanosoma (Megatrypanum) theileri.</title>
        <authorList>
            <person name="Kelly S."/>
            <person name="Ivens A."/>
            <person name="Mott A."/>
            <person name="O'Neill E."/>
            <person name="Emms D."/>
            <person name="Macleod O."/>
            <person name="Voorheis P."/>
            <person name="Matthews J."/>
            <person name="Matthews K."/>
            <person name="Carrington M."/>
        </authorList>
    </citation>
    <scope>NUCLEOTIDE SEQUENCE [LARGE SCALE GENOMIC DNA]</scope>
    <source>
        <strain evidence="9">Edinburgh</strain>
    </source>
</reference>
<keyword evidence="10" id="KW-1185">Reference proteome</keyword>
<comment type="subcellular location">
    <subcellularLocation>
        <location evidence="1">Nucleus</location>
    </subcellularLocation>
</comment>
<dbReference type="GO" id="GO:0003677">
    <property type="term" value="F:DNA binding"/>
    <property type="evidence" value="ECO:0007669"/>
    <property type="project" value="UniProtKB-KW"/>
</dbReference>
<dbReference type="Gene3D" id="3.30.310.10">
    <property type="entry name" value="TATA-Binding Protein"/>
    <property type="match status" value="2"/>
</dbReference>
<dbReference type="GO" id="GO:0006352">
    <property type="term" value="P:DNA-templated transcription initiation"/>
    <property type="evidence" value="ECO:0007669"/>
    <property type="project" value="InterPro"/>
</dbReference>
<evidence type="ECO:0000256" key="6">
    <source>
        <dbReference type="ARBA" id="ARBA00023242"/>
    </source>
</evidence>
<sequence length="278" mass="30426">MDDDFDDFDGEFDLDENEFFEETSGNTTHGPGMEYGLLSADDPTDRTGGFLPHTKSGDGMVNDNNDTSAYAGESHSVVRHDIHELFPNAPPGTVPVIVGIIAQAKLGEGVDLRALSCATRNVEFIPRSRTPAATMRLHEPSAVVLVRTSGFMSIIGAASVSEARQATELAARIIRKALGLSYSTVQFRVRSVMARFNVGHPIRLDELAQHEGVFCSYEPDRFSGCIVRLVGKALDNRWHVSCTVFVTGKVSMVGARSQEELEEAFYTLLPILARYAKK</sequence>
<keyword evidence="4" id="KW-0238">DNA-binding</keyword>
<proteinExistence type="inferred from homology"/>
<dbReference type="RefSeq" id="XP_028886437.1">
    <property type="nucleotide sequence ID" value="XM_029021891.1"/>
</dbReference>
<dbReference type="Pfam" id="PF00352">
    <property type="entry name" value="TBP"/>
    <property type="match status" value="2"/>
</dbReference>
<evidence type="ECO:0000256" key="7">
    <source>
        <dbReference type="ARBA" id="ARBA00023474"/>
    </source>
</evidence>
<dbReference type="Proteomes" id="UP000192257">
    <property type="component" value="Unassembled WGS sequence"/>
</dbReference>
<dbReference type="InterPro" id="IPR000814">
    <property type="entry name" value="TBP"/>
</dbReference>
<evidence type="ECO:0000313" key="10">
    <source>
        <dbReference type="Proteomes" id="UP000192257"/>
    </source>
</evidence>
<dbReference type="GeneID" id="39981671"/>
<name>A0A1X0P6C1_9TRYP</name>
<dbReference type="VEuPathDB" id="TriTrypDB:TM35_000031240"/>
<dbReference type="GO" id="GO:0005634">
    <property type="term" value="C:nucleus"/>
    <property type="evidence" value="ECO:0007669"/>
    <property type="project" value="UniProtKB-SubCell"/>
</dbReference>